<dbReference type="EMBL" id="BJCD01000044">
    <property type="protein sequence ID" value="GDZ94436.1"/>
    <property type="molecule type" value="Genomic_DNA"/>
</dbReference>
<accession>A0A4P5ZED7</accession>
<proteinExistence type="predicted"/>
<gene>
    <name evidence="1" type="ORF">PA905_23910</name>
</gene>
<dbReference type="Proteomes" id="UP000299794">
    <property type="component" value="Unassembled WGS sequence"/>
</dbReference>
<dbReference type="RefSeq" id="WP_026786261.1">
    <property type="nucleotide sequence ID" value="NZ_BJCD01000044.1"/>
</dbReference>
<reference evidence="2" key="1">
    <citation type="submission" date="2019-02" db="EMBL/GenBank/DDBJ databases">
        <title>Draft genome sequence of Planktothrix agardhii NIES-905.</title>
        <authorList>
            <person name="Yamaguchi H."/>
            <person name="Suzuki S."/>
            <person name="Kawachi M."/>
        </authorList>
    </citation>
    <scope>NUCLEOTIDE SEQUENCE [LARGE SCALE GENOMIC DNA]</scope>
    <source>
        <strain evidence="2">CCAP 1459/11A</strain>
    </source>
</reference>
<comment type="caution">
    <text evidence="1">The sequence shown here is derived from an EMBL/GenBank/DDBJ whole genome shotgun (WGS) entry which is preliminary data.</text>
</comment>
<name>A0A4P5ZED7_PLAAG</name>
<sequence>MDKPKFSKGQKVGVYDPKSLRTIYEVDERWWTGASWVYNFVDCDTKKPVCISFSNRGFTRRNEQEEKWLRLL</sequence>
<dbReference type="GeneID" id="77287841"/>
<evidence type="ECO:0000313" key="1">
    <source>
        <dbReference type="EMBL" id="GDZ94436.1"/>
    </source>
</evidence>
<dbReference type="AlphaFoldDB" id="A0A4P5ZED7"/>
<protein>
    <submittedName>
        <fullName evidence="1">Uncharacterized protein</fullName>
    </submittedName>
</protein>
<evidence type="ECO:0000313" key="2">
    <source>
        <dbReference type="Proteomes" id="UP000299794"/>
    </source>
</evidence>
<organism evidence="1 2">
    <name type="scientific">Planktothrix agardhii CCAP 1459/11A</name>
    <dbReference type="NCBI Taxonomy" id="282420"/>
    <lineage>
        <taxon>Bacteria</taxon>
        <taxon>Bacillati</taxon>
        <taxon>Cyanobacteriota</taxon>
        <taxon>Cyanophyceae</taxon>
        <taxon>Oscillatoriophycideae</taxon>
        <taxon>Oscillatoriales</taxon>
        <taxon>Microcoleaceae</taxon>
        <taxon>Planktothrix</taxon>
    </lineage>
</organism>